<evidence type="ECO:0000313" key="3">
    <source>
        <dbReference type="EMBL" id="VDL99608.1"/>
    </source>
</evidence>
<dbReference type="PANTHER" id="PTHR46407:SF3">
    <property type="entry name" value="OS02G0208700 PROTEIN"/>
    <property type="match status" value="1"/>
</dbReference>
<dbReference type="GO" id="GO:2000762">
    <property type="term" value="P:regulation of phenylpropanoid metabolic process"/>
    <property type="evidence" value="ECO:0007669"/>
    <property type="project" value="InterPro"/>
</dbReference>
<evidence type="ECO:0000313" key="4">
    <source>
        <dbReference type="Proteomes" id="UP000275846"/>
    </source>
</evidence>
<protein>
    <submittedName>
        <fullName evidence="3 5">Uncharacterized protein</fullName>
    </submittedName>
</protein>
<keyword evidence="1" id="KW-0880">Kelch repeat</keyword>
<name>A0A183T9S5_SCHSO</name>
<organism evidence="5">
    <name type="scientific">Schistocephalus solidus</name>
    <name type="common">Tapeworm</name>
    <dbReference type="NCBI Taxonomy" id="70667"/>
    <lineage>
        <taxon>Eukaryota</taxon>
        <taxon>Metazoa</taxon>
        <taxon>Spiralia</taxon>
        <taxon>Lophotrochozoa</taxon>
        <taxon>Platyhelminthes</taxon>
        <taxon>Cestoda</taxon>
        <taxon>Eucestoda</taxon>
        <taxon>Diphyllobothriidea</taxon>
        <taxon>Diphyllobothriidae</taxon>
        <taxon>Schistocephalus</taxon>
    </lineage>
</organism>
<keyword evidence="4" id="KW-1185">Reference proteome</keyword>
<dbReference type="SUPFAM" id="SSF117281">
    <property type="entry name" value="Kelch motif"/>
    <property type="match status" value="2"/>
</dbReference>
<dbReference type="SMART" id="SM00612">
    <property type="entry name" value="Kelch"/>
    <property type="match status" value="2"/>
</dbReference>
<dbReference type="STRING" id="70667.A0A183T9S5"/>
<accession>A0A183T9S5</accession>
<dbReference type="InterPro" id="IPR044595">
    <property type="entry name" value="KMD1-4"/>
</dbReference>
<dbReference type="EMBL" id="UYSU01037911">
    <property type="protein sequence ID" value="VDL99608.1"/>
    <property type="molecule type" value="Genomic_DNA"/>
</dbReference>
<evidence type="ECO:0000256" key="2">
    <source>
        <dbReference type="SAM" id="MobiDB-lite"/>
    </source>
</evidence>
<dbReference type="Gene3D" id="2.120.10.80">
    <property type="entry name" value="Kelch-type beta propeller"/>
    <property type="match status" value="2"/>
</dbReference>
<reference evidence="5" key="1">
    <citation type="submission" date="2016-06" db="UniProtKB">
        <authorList>
            <consortium name="WormBaseParasite"/>
        </authorList>
    </citation>
    <scope>IDENTIFICATION</scope>
</reference>
<reference evidence="3 4" key="2">
    <citation type="submission" date="2018-11" db="EMBL/GenBank/DDBJ databases">
        <authorList>
            <consortium name="Pathogen Informatics"/>
        </authorList>
    </citation>
    <scope>NUCLEOTIDE SEQUENCE [LARGE SCALE GENOMIC DNA]</scope>
    <source>
        <strain evidence="3 4">NST_G2</strain>
    </source>
</reference>
<evidence type="ECO:0000313" key="5">
    <source>
        <dbReference type="WBParaSite" id="SSLN_0001372601-mRNA-1"/>
    </source>
</evidence>
<dbReference type="GO" id="GO:0080037">
    <property type="term" value="P:negative regulation of cytokinin-activated signaling pathway"/>
    <property type="evidence" value="ECO:0007669"/>
    <property type="project" value="InterPro"/>
</dbReference>
<dbReference type="InterPro" id="IPR006652">
    <property type="entry name" value="Kelch_1"/>
</dbReference>
<dbReference type="InterPro" id="IPR015915">
    <property type="entry name" value="Kelch-typ_b-propeller"/>
</dbReference>
<dbReference type="WBParaSite" id="SSLN_0001372601-mRNA-1">
    <property type="protein sequence ID" value="SSLN_0001372601-mRNA-1"/>
    <property type="gene ID" value="SSLN_0001372601"/>
</dbReference>
<dbReference type="AlphaFoldDB" id="A0A183T9S5"/>
<evidence type="ECO:0000256" key="1">
    <source>
        <dbReference type="ARBA" id="ARBA00022441"/>
    </source>
</evidence>
<feature type="region of interest" description="Disordered" evidence="2">
    <location>
        <begin position="299"/>
        <end position="322"/>
    </location>
</feature>
<sequence>MLHELVDEKKVSGREISIQIPDLAGTGDITDCASPRLAIRGSRPVQLNPFGSPTTDAEYRRPKNNFHVFTNYVEPDEQLTIVADDGRAANLVRLWPEASASSPSAVSSPNCRSRCSVLRSAGCLRNRLSLARSAAGACNISPEALLSLTARENGEEAEAELESQHQQTCYNSVVLLAGGYTQNGCLNSVELLNFSSSGSGGGGGNEVSCYLGVPADGGQTPPFSDCASSPGSGDGFELEFCSLPGPRMHCARGRLALTTTAGTFDGGDTVFACGGSDGSKDLSSVECISTTALARWMQQQPTSTANVKSASQESIGEDGGTVGGSRGEWRLLASLQQARSCAAAALIDGARVVVLGGQSSGKPLSSVEVHEAERNQWFYLPQMLEARTQLCSATVPSRNLVLAVGGISSAAGGAFFTSPQPTFESDFQGLSVSAEAFDYRCPRWFRLPEPIRRGSLIGGTLVPLPSSSGRVMLIGGSDGHSALTQTQIFDLRAWTWLPGPSLAVGRFSPSAVFLPSSGPGIAVIGGYNVAAGGFLNSVEVVSMSDCASPACISPWASVSLCPPTELLPDAAASVLTSSTSNSLSLCPTLVTLFFFFVLSSPSYSPHPGRLMLGAVGDALVYADRNEMKNFFKAIKAIYGPCIKGSAPLLSSDGTTLLTEKSQILKRWAEHFRSVLNCSSAISDAAIDRLPQVDTNNDLDLPPSLPETFRAVQISSGKAPGSDAIPSEVCDRYE</sequence>
<dbReference type="OrthoDB" id="6270875at2759"/>
<dbReference type="PANTHER" id="PTHR46407">
    <property type="entry name" value="OS02G0208700 PROTEIN"/>
    <property type="match status" value="1"/>
</dbReference>
<dbReference type="Proteomes" id="UP000275846">
    <property type="component" value="Unassembled WGS sequence"/>
</dbReference>
<feature type="region of interest" description="Disordered" evidence="2">
    <location>
        <begin position="714"/>
        <end position="733"/>
    </location>
</feature>
<proteinExistence type="predicted"/>
<gene>
    <name evidence="3" type="ORF">SSLN_LOCUS13223</name>
</gene>
<feature type="compositionally biased region" description="Polar residues" evidence="2">
    <location>
        <begin position="299"/>
        <end position="314"/>
    </location>
</feature>